<evidence type="ECO:0000313" key="1">
    <source>
        <dbReference type="EMBL" id="SET72111.1"/>
    </source>
</evidence>
<sequence length="95" mass="11340">MYICMTESQKKCINESGNMMVVEFKRILIKIKLAFEELFEAVRNCIICLGKLRENFWKLPTKEKYSMVRRLNRCGFDEKEVNLMVFGAYHCRNNC</sequence>
<reference evidence="1 2" key="1">
    <citation type="submission" date="2016-10" db="EMBL/GenBank/DDBJ databases">
        <authorList>
            <person name="Varghese N."/>
            <person name="Submissions S."/>
        </authorList>
    </citation>
    <scope>NUCLEOTIDE SEQUENCE [LARGE SCALE GENOMIC DNA]</scope>
    <source>
        <strain evidence="1 2">NLAE-zl-C196</strain>
    </source>
</reference>
<comment type="caution">
    <text evidence="1">The sequence shown here is derived from an EMBL/GenBank/DDBJ whole genome shotgun (WGS) entry which is preliminary data.</text>
</comment>
<accession>A0A1I0GPM4</accession>
<protein>
    <submittedName>
        <fullName evidence="1">Uncharacterized protein</fullName>
    </submittedName>
</protein>
<dbReference type="AlphaFoldDB" id="A0A1I0GPM4"/>
<dbReference type="EMBL" id="FOIO01000020">
    <property type="protein sequence ID" value="SET72111.1"/>
    <property type="molecule type" value="Genomic_DNA"/>
</dbReference>
<dbReference type="Proteomes" id="UP000182121">
    <property type="component" value="Unassembled WGS sequence"/>
</dbReference>
<proteinExistence type="predicted"/>
<evidence type="ECO:0000313" key="2">
    <source>
        <dbReference type="Proteomes" id="UP000182121"/>
    </source>
</evidence>
<gene>
    <name evidence="1" type="ORF">SAMN05216521_102084</name>
</gene>
<name>A0A1I0GPM4_9FIRM</name>
<organism evidence="1 2">
    <name type="scientific">Enterocloster clostridioformis</name>
    <dbReference type="NCBI Taxonomy" id="1531"/>
    <lineage>
        <taxon>Bacteria</taxon>
        <taxon>Bacillati</taxon>
        <taxon>Bacillota</taxon>
        <taxon>Clostridia</taxon>
        <taxon>Lachnospirales</taxon>
        <taxon>Lachnospiraceae</taxon>
        <taxon>Enterocloster</taxon>
    </lineage>
</organism>